<reference evidence="1" key="1">
    <citation type="submission" date="2021-05" db="EMBL/GenBank/DDBJ databases">
        <authorList>
            <person name="Pan Q."/>
            <person name="Jouanno E."/>
            <person name="Zahm M."/>
            <person name="Klopp C."/>
            <person name="Cabau C."/>
            <person name="Louis A."/>
            <person name="Berthelot C."/>
            <person name="Parey E."/>
            <person name="Roest Crollius H."/>
            <person name="Montfort J."/>
            <person name="Robinson-Rechavi M."/>
            <person name="Bouchez O."/>
            <person name="Lampietro C."/>
            <person name="Lopez Roques C."/>
            <person name="Donnadieu C."/>
            <person name="Postlethwait J."/>
            <person name="Bobe J."/>
            <person name="Dillon D."/>
            <person name="Chandos A."/>
            <person name="von Hippel F."/>
            <person name="Guiguen Y."/>
        </authorList>
    </citation>
    <scope>NUCLEOTIDE SEQUENCE</scope>
    <source>
        <strain evidence="1">YG-Jan2019</strain>
    </source>
</reference>
<name>A0ACC2F0C9_DALPE</name>
<keyword evidence="2" id="KW-1185">Reference proteome</keyword>
<sequence>MFREIITGFIGLRVTRESQVVYYRNGKIVLGSFLFWLPLVLFLGSRWGTSKRDVNHNHVVYFYFASMYSDDVINMTRGGAGTEAGSGG</sequence>
<dbReference type="Proteomes" id="UP001157502">
    <property type="component" value="Chromosome 37"/>
</dbReference>
<dbReference type="EMBL" id="CM055764">
    <property type="protein sequence ID" value="KAJ7984797.1"/>
    <property type="molecule type" value="Genomic_DNA"/>
</dbReference>
<protein>
    <submittedName>
        <fullName evidence="1">Uncharacterized protein</fullName>
    </submittedName>
</protein>
<proteinExistence type="predicted"/>
<evidence type="ECO:0000313" key="1">
    <source>
        <dbReference type="EMBL" id="KAJ7984797.1"/>
    </source>
</evidence>
<evidence type="ECO:0000313" key="2">
    <source>
        <dbReference type="Proteomes" id="UP001157502"/>
    </source>
</evidence>
<comment type="caution">
    <text evidence="1">The sequence shown here is derived from an EMBL/GenBank/DDBJ whole genome shotgun (WGS) entry which is preliminary data.</text>
</comment>
<organism evidence="1 2">
    <name type="scientific">Dallia pectoralis</name>
    <name type="common">Alaska blackfish</name>
    <dbReference type="NCBI Taxonomy" id="75939"/>
    <lineage>
        <taxon>Eukaryota</taxon>
        <taxon>Metazoa</taxon>
        <taxon>Chordata</taxon>
        <taxon>Craniata</taxon>
        <taxon>Vertebrata</taxon>
        <taxon>Euteleostomi</taxon>
        <taxon>Actinopterygii</taxon>
        <taxon>Neopterygii</taxon>
        <taxon>Teleostei</taxon>
        <taxon>Protacanthopterygii</taxon>
        <taxon>Esociformes</taxon>
        <taxon>Umbridae</taxon>
        <taxon>Dallia</taxon>
    </lineage>
</organism>
<gene>
    <name evidence="1" type="ORF">DPEC_G00358500</name>
</gene>
<accession>A0ACC2F0C9</accession>